<reference evidence="2" key="1">
    <citation type="submission" date="2020-02" db="EMBL/GenBank/DDBJ databases">
        <authorList>
            <person name="Meier V. D."/>
        </authorList>
    </citation>
    <scope>NUCLEOTIDE SEQUENCE</scope>
    <source>
        <strain evidence="2">AVDCRST_MAG59</strain>
    </source>
</reference>
<feature type="compositionally biased region" description="Basic residues" evidence="1">
    <location>
        <begin position="40"/>
        <end position="69"/>
    </location>
</feature>
<feature type="compositionally biased region" description="Basic residues" evidence="1">
    <location>
        <begin position="1"/>
        <end position="12"/>
    </location>
</feature>
<evidence type="ECO:0000313" key="2">
    <source>
        <dbReference type="EMBL" id="CAA9560238.1"/>
    </source>
</evidence>
<sequence>GCRPLPRPRRAPGRGPRPLRPLPERLLARAGPEARAPRCLCHRPHRGRLPRRAHPVAVRRRRPRRRRGEHHPGGDQPLRRPQRRLPRPDVRHDRTRPPRLRGAAATLAAAPRPRRAAPPGILDHRARGGLRHDRDPHPRRPRRRRRRLGRRRPQELDQPGGDFRPPAAPGPDHPARSAFRPHQGAEPLLGRPPGSAGAGRAGGRAGADDVQLRDLPGDLHGVAPARRRPGRRGGDGVPLRDRRLERRADPARRRGDRRWSLVRRAGCPLRERARGVRPPDRRQPGGPVPDRPGLRPGRRRRRRPVAGDGEVRRWRAMRRRGEHGQALGERGELGGRQRLPRYLRRQRLRRRERRRAQVPRDAPLRRRPGRQQPDPRLPRAARAGDAEVVL</sequence>
<feature type="region of interest" description="Disordered" evidence="1">
    <location>
        <begin position="270"/>
        <end position="390"/>
    </location>
</feature>
<feature type="compositionally biased region" description="Basic and acidic residues" evidence="1">
    <location>
        <begin position="232"/>
        <end position="257"/>
    </location>
</feature>
<feature type="compositionally biased region" description="Basic and acidic residues" evidence="1">
    <location>
        <begin position="122"/>
        <end position="138"/>
    </location>
</feature>
<feature type="compositionally biased region" description="Basic and acidic residues" evidence="1">
    <location>
        <begin position="206"/>
        <end position="217"/>
    </location>
</feature>
<evidence type="ECO:0000256" key="1">
    <source>
        <dbReference type="SAM" id="MobiDB-lite"/>
    </source>
</evidence>
<feature type="compositionally biased region" description="Basic and acidic residues" evidence="1">
    <location>
        <begin position="270"/>
        <end position="283"/>
    </location>
</feature>
<feature type="compositionally biased region" description="Low complexity" evidence="1">
    <location>
        <begin position="100"/>
        <end position="111"/>
    </location>
</feature>
<dbReference type="AlphaFoldDB" id="A0A6J4UYA3"/>
<name>A0A6J4UYA3_9BACT</name>
<feature type="compositionally biased region" description="Basic residues" evidence="1">
    <location>
        <begin position="139"/>
        <end position="151"/>
    </location>
</feature>
<feature type="compositionally biased region" description="Gly residues" evidence="1">
    <location>
        <begin position="196"/>
        <end position="205"/>
    </location>
</feature>
<feature type="compositionally biased region" description="Basic and acidic residues" evidence="1">
    <location>
        <begin position="86"/>
        <end position="96"/>
    </location>
</feature>
<gene>
    <name evidence="2" type="ORF">AVDCRST_MAG59-2509</name>
</gene>
<protein>
    <submittedName>
        <fullName evidence="2">Acyl-CoA dehydrogenase</fullName>
    </submittedName>
</protein>
<dbReference type="EMBL" id="CADCWF010000157">
    <property type="protein sequence ID" value="CAA9560238.1"/>
    <property type="molecule type" value="Genomic_DNA"/>
</dbReference>
<organism evidence="2">
    <name type="scientific">uncultured Thermomicrobiales bacterium</name>
    <dbReference type="NCBI Taxonomy" id="1645740"/>
    <lineage>
        <taxon>Bacteria</taxon>
        <taxon>Pseudomonadati</taxon>
        <taxon>Thermomicrobiota</taxon>
        <taxon>Thermomicrobia</taxon>
        <taxon>Thermomicrobiales</taxon>
        <taxon>environmental samples</taxon>
    </lineage>
</organism>
<feature type="region of interest" description="Disordered" evidence="1">
    <location>
        <begin position="1"/>
        <end position="257"/>
    </location>
</feature>
<accession>A0A6J4UYA3</accession>
<feature type="non-terminal residue" evidence="2">
    <location>
        <position position="390"/>
    </location>
</feature>
<feature type="compositionally biased region" description="Basic residues" evidence="1">
    <location>
        <begin position="338"/>
        <end position="357"/>
    </location>
</feature>
<proteinExistence type="predicted"/>
<feature type="non-terminal residue" evidence="2">
    <location>
        <position position="1"/>
    </location>
</feature>